<dbReference type="Gene3D" id="1.20.1640.10">
    <property type="entry name" value="Multidrug efflux transporter AcrB transmembrane domain"/>
    <property type="match status" value="1"/>
</dbReference>
<evidence type="ECO:0000313" key="3">
    <source>
        <dbReference type="Proteomes" id="UP000053660"/>
    </source>
</evidence>
<proteinExistence type="predicted"/>
<feature type="transmembrane region" description="Helical" evidence="1">
    <location>
        <begin position="173"/>
        <end position="194"/>
    </location>
</feature>
<dbReference type="GO" id="GO:0005886">
    <property type="term" value="C:plasma membrane"/>
    <property type="evidence" value="ECO:0007669"/>
    <property type="project" value="TreeGrafter"/>
</dbReference>
<organism evidence="2 3">
    <name type="scientific">Oesophagostomum dentatum</name>
    <name type="common">Nodular worm</name>
    <dbReference type="NCBI Taxonomy" id="61180"/>
    <lineage>
        <taxon>Eukaryota</taxon>
        <taxon>Metazoa</taxon>
        <taxon>Ecdysozoa</taxon>
        <taxon>Nematoda</taxon>
        <taxon>Chromadorea</taxon>
        <taxon>Rhabditida</taxon>
        <taxon>Rhabditina</taxon>
        <taxon>Rhabditomorpha</taxon>
        <taxon>Strongyloidea</taxon>
        <taxon>Strongylidae</taxon>
        <taxon>Oesophagostomum</taxon>
    </lineage>
</organism>
<dbReference type="EMBL" id="KN554027">
    <property type="protein sequence ID" value="KHJ89582.1"/>
    <property type="molecule type" value="Genomic_DNA"/>
</dbReference>
<keyword evidence="1" id="KW-1133">Transmembrane helix</keyword>
<feature type="transmembrane region" description="Helical" evidence="1">
    <location>
        <begin position="77"/>
        <end position="97"/>
    </location>
</feature>
<gene>
    <name evidence="2" type="ORF">OESDEN_10590</name>
</gene>
<dbReference type="GO" id="GO:0030659">
    <property type="term" value="C:cytoplasmic vesicle membrane"/>
    <property type="evidence" value="ECO:0007669"/>
    <property type="project" value="TreeGrafter"/>
</dbReference>
<evidence type="ECO:0000313" key="2">
    <source>
        <dbReference type="EMBL" id="KHJ89582.1"/>
    </source>
</evidence>
<accession>A0A0B1T1D9</accession>
<dbReference type="PANTHER" id="PTHR10796:SF96">
    <property type="entry name" value="PATCHED-RELATED PROTEIN 9"/>
    <property type="match status" value="1"/>
</dbReference>
<feature type="transmembrane region" description="Helical" evidence="1">
    <location>
        <begin position="146"/>
        <end position="167"/>
    </location>
</feature>
<dbReference type="SUPFAM" id="SSF82866">
    <property type="entry name" value="Multidrug efflux transporter AcrB transmembrane domain"/>
    <property type="match status" value="1"/>
</dbReference>
<evidence type="ECO:0000256" key="1">
    <source>
        <dbReference type="SAM" id="Phobius"/>
    </source>
</evidence>
<dbReference type="GO" id="GO:0018996">
    <property type="term" value="P:molting cycle, collagen and cuticulin-based cuticle"/>
    <property type="evidence" value="ECO:0007669"/>
    <property type="project" value="TreeGrafter"/>
</dbReference>
<dbReference type="GO" id="GO:0006897">
    <property type="term" value="P:endocytosis"/>
    <property type="evidence" value="ECO:0007669"/>
    <property type="project" value="TreeGrafter"/>
</dbReference>
<keyword evidence="3" id="KW-1185">Reference proteome</keyword>
<sequence length="212" mass="23519">MLLRVRSLSPSHDRPRAEFLRSMMRESGFEGFVYDTSFLLVDQQLATVSGVITNVITAIITMLFICVLMVPRPMSATCIAISILSINVGVVGALSAVHTRLDIISMITIVMSIGFSVDYVTHTTFHFIIQKGNRLDKCLTVMTEPILQSALSTAVGVLLLAFVPSYIVRTFVWTIFAVVGIGVLHGLLFVPVLLELMVPETEYMEPYKQSFR</sequence>
<dbReference type="PANTHER" id="PTHR10796">
    <property type="entry name" value="PATCHED-RELATED"/>
    <property type="match status" value="1"/>
</dbReference>
<feature type="transmembrane region" description="Helical" evidence="1">
    <location>
        <begin position="45"/>
        <end position="70"/>
    </location>
</feature>
<reference evidence="2 3" key="1">
    <citation type="submission" date="2014-03" db="EMBL/GenBank/DDBJ databases">
        <title>Draft genome of the hookworm Oesophagostomum dentatum.</title>
        <authorList>
            <person name="Mitreva M."/>
        </authorList>
    </citation>
    <scope>NUCLEOTIDE SEQUENCE [LARGE SCALE GENOMIC DNA]</scope>
    <source>
        <strain evidence="2 3">OD-Hann</strain>
    </source>
</reference>
<evidence type="ECO:0008006" key="4">
    <source>
        <dbReference type="Google" id="ProtNLM"/>
    </source>
</evidence>
<dbReference type="OrthoDB" id="6510177at2759"/>
<dbReference type="InterPro" id="IPR051697">
    <property type="entry name" value="Patched_domain-protein"/>
</dbReference>
<feature type="transmembrane region" description="Helical" evidence="1">
    <location>
        <begin position="103"/>
        <end position="125"/>
    </location>
</feature>
<dbReference type="AlphaFoldDB" id="A0A0B1T1D9"/>
<protein>
    <recommendedName>
        <fullName evidence="4">SSD domain-containing protein</fullName>
    </recommendedName>
</protein>
<dbReference type="Proteomes" id="UP000053660">
    <property type="component" value="Unassembled WGS sequence"/>
</dbReference>
<keyword evidence="1" id="KW-0472">Membrane</keyword>
<keyword evidence="1" id="KW-0812">Transmembrane</keyword>
<name>A0A0B1T1D9_OESDE</name>